<feature type="region of interest" description="Disordered" evidence="1">
    <location>
        <begin position="141"/>
        <end position="168"/>
    </location>
</feature>
<keyword evidence="3" id="KW-1185">Reference proteome</keyword>
<name>A0A085MD17_9BILA</name>
<evidence type="ECO:0000313" key="2">
    <source>
        <dbReference type="EMBL" id="KFD55113.1"/>
    </source>
</evidence>
<organism evidence="2 3">
    <name type="scientific">Trichuris suis</name>
    <name type="common">pig whipworm</name>
    <dbReference type="NCBI Taxonomy" id="68888"/>
    <lineage>
        <taxon>Eukaryota</taxon>
        <taxon>Metazoa</taxon>
        <taxon>Ecdysozoa</taxon>
        <taxon>Nematoda</taxon>
        <taxon>Enoplea</taxon>
        <taxon>Dorylaimia</taxon>
        <taxon>Trichinellida</taxon>
        <taxon>Trichuridae</taxon>
        <taxon>Trichuris</taxon>
    </lineage>
</organism>
<dbReference type="Proteomes" id="UP000030764">
    <property type="component" value="Unassembled WGS sequence"/>
</dbReference>
<reference evidence="2 3" key="1">
    <citation type="journal article" date="2014" name="Nat. Genet.">
        <title>Genome and transcriptome of the porcine whipworm Trichuris suis.</title>
        <authorList>
            <person name="Jex A.R."/>
            <person name="Nejsum P."/>
            <person name="Schwarz E.M."/>
            <person name="Hu L."/>
            <person name="Young N.D."/>
            <person name="Hall R.S."/>
            <person name="Korhonen P.K."/>
            <person name="Liao S."/>
            <person name="Thamsborg S."/>
            <person name="Xia J."/>
            <person name="Xu P."/>
            <person name="Wang S."/>
            <person name="Scheerlinck J.P."/>
            <person name="Hofmann A."/>
            <person name="Sternberg P.W."/>
            <person name="Wang J."/>
            <person name="Gasser R.B."/>
        </authorList>
    </citation>
    <scope>NUCLEOTIDE SEQUENCE [LARGE SCALE GENOMIC DNA]</scope>
    <source>
        <strain evidence="2">DCEP-RM93M</strain>
    </source>
</reference>
<protein>
    <submittedName>
        <fullName evidence="2">Uncharacterized protein</fullName>
    </submittedName>
</protein>
<dbReference type="AlphaFoldDB" id="A0A085MD17"/>
<accession>A0A085MD17</accession>
<evidence type="ECO:0000256" key="1">
    <source>
        <dbReference type="SAM" id="MobiDB-lite"/>
    </source>
</evidence>
<sequence>YSSNSKAKPNFGFIFPLNRYCESFCLNTRPFFFKLVRLFHIKLQTSMEALEGKVLIQRAHHCGVNSPSSSVNISMTEDILQVLPELELSPLPASQQNSCWQATTYCIPMGDGTASNTRPRRRRKGRLTLQMRDIFELVLRNSQPQQNAEDVTARSSANCEETEQKTAD</sequence>
<proteinExistence type="predicted"/>
<evidence type="ECO:0000313" key="3">
    <source>
        <dbReference type="Proteomes" id="UP000030764"/>
    </source>
</evidence>
<gene>
    <name evidence="2" type="ORF">M513_04031</name>
</gene>
<feature type="non-terminal residue" evidence="2">
    <location>
        <position position="1"/>
    </location>
</feature>
<feature type="non-terminal residue" evidence="2">
    <location>
        <position position="168"/>
    </location>
</feature>
<dbReference type="EMBL" id="KL363202">
    <property type="protein sequence ID" value="KFD55113.1"/>
    <property type="molecule type" value="Genomic_DNA"/>
</dbReference>
<feature type="compositionally biased region" description="Polar residues" evidence="1">
    <location>
        <begin position="141"/>
        <end position="159"/>
    </location>
</feature>